<evidence type="ECO:0000313" key="7">
    <source>
        <dbReference type="Proteomes" id="UP000249915"/>
    </source>
</evidence>
<comment type="caution">
    <text evidence="6">The sequence shown here is derived from an EMBL/GenBank/DDBJ whole genome shotgun (WGS) entry which is preliminary data.</text>
</comment>
<reference evidence="6 7" key="1">
    <citation type="submission" date="2016-07" db="EMBL/GenBank/DDBJ databases">
        <title>Draft genome sequence of Prauserella muralis DSM 45305, isolated from a mould-covered wall in an indoor environment.</title>
        <authorList>
            <person name="Ruckert C."/>
            <person name="Albersmeier A."/>
            <person name="Jiang C.-L."/>
            <person name="Jiang Y."/>
            <person name="Kalinowski J."/>
            <person name="Schneider O."/>
            <person name="Winkler A."/>
            <person name="Zotchev S.B."/>
        </authorList>
    </citation>
    <scope>NUCLEOTIDE SEQUENCE [LARGE SCALE GENOMIC DNA]</scope>
    <source>
        <strain evidence="6 7">DSM 45305</strain>
    </source>
</reference>
<dbReference type="Pfam" id="PF00384">
    <property type="entry name" value="Molybdopterin"/>
    <property type="match status" value="1"/>
</dbReference>
<dbReference type="InterPro" id="IPR006657">
    <property type="entry name" value="MoPterin_dinucl-bd_dom"/>
</dbReference>
<dbReference type="GO" id="GO:0043546">
    <property type="term" value="F:molybdopterin cofactor binding"/>
    <property type="evidence" value="ECO:0007669"/>
    <property type="project" value="InterPro"/>
</dbReference>
<accession>A0A2V4BAI2</accession>
<keyword evidence="5" id="KW-0411">Iron-sulfur</keyword>
<dbReference type="PANTHER" id="PTHR43105:SF9">
    <property type="entry name" value="NADPH-FE(3+) OXIDOREDUCTASE SUBUNIT ALPHA"/>
    <property type="match status" value="1"/>
</dbReference>
<sequence>MATAQVTCPLCEATCGLDVTLDGSTVTGVRGDALDVFSRGFLCPKGASLGALHHDPDRLRTPLLRRNGSFHEVSWDEAFAEIDARLPALLEEHGRDALAVYVGNPAAHNLAVALYGRPLFKAIGTRNFYTAGTVDQIPKHFSSGYLFGGGFTIPVPDLDHTRHLLLLGANPLVSNGSLMTAPDMRAKLRAIRARGGKIVVVDPRRTRTAEAADEHHAIRPGTDALLLFALVHTLFAENRVSLGRLAAHVNGVGDVAALAEPFAPERVAGVTGIAADEIRRMARELADAERAVCYGRIGTTTQAFGTLCSWLVDVLNVLTGNLDTEGGAMFPLAAAGQANAGGPRRPFTTGRWRSRVRGLPEVFGELPVATLADEILTEGPGQVRGLLTVAGNPALSTPNASRLAEALRGLDFMVSLDAYLNETTRHAHVILPVPSPLERPHYDLSLYQLAVRNVANWTPAALPTELPQEWETLLRLTGVVTGQGPDADIAALDDLVAAETARRAGLDPAVAGPRTGPQRLLDLLLRAGPYDLTLADLEAAPHGVDLGPLRPRVPEVLSTASGKIELAPEPVTADVPRLAGLLGEVPDGQLVLVGRRQLRSNNSWMHNLEPLVRGSNRCTMQVHPADAARLGLADGHAATVTARTGKIELPVEITDEVRPGVVSIPHGWGHDVEGTRASVAAAHAGANSNVLADELLVDGPSGTAVLNGIPVEVAPA</sequence>
<dbReference type="InterPro" id="IPR006656">
    <property type="entry name" value="Mopterin_OxRdtase"/>
</dbReference>
<dbReference type="InterPro" id="IPR050123">
    <property type="entry name" value="Prok_molybdopt-oxidoreductase"/>
</dbReference>
<dbReference type="Proteomes" id="UP000249915">
    <property type="component" value="Unassembled WGS sequence"/>
</dbReference>
<dbReference type="EMBL" id="MASW01000001">
    <property type="protein sequence ID" value="PXY31512.1"/>
    <property type="molecule type" value="Genomic_DNA"/>
</dbReference>
<dbReference type="Gene3D" id="2.40.40.20">
    <property type="match status" value="1"/>
</dbReference>
<dbReference type="PANTHER" id="PTHR43105">
    <property type="entry name" value="RESPIRATORY NITRATE REDUCTASE"/>
    <property type="match status" value="1"/>
</dbReference>
<proteinExistence type="predicted"/>
<evidence type="ECO:0000313" key="6">
    <source>
        <dbReference type="EMBL" id="PXY31512.1"/>
    </source>
</evidence>
<dbReference type="GO" id="GO:0046872">
    <property type="term" value="F:metal ion binding"/>
    <property type="evidence" value="ECO:0007669"/>
    <property type="project" value="UniProtKB-KW"/>
</dbReference>
<dbReference type="Pfam" id="PF01568">
    <property type="entry name" value="Molydop_binding"/>
    <property type="match status" value="1"/>
</dbReference>
<dbReference type="RefSeq" id="WP_112279546.1">
    <property type="nucleotide sequence ID" value="NZ_MASW01000001.1"/>
</dbReference>
<dbReference type="Gene3D" id="3.40.228.10">
    <property type="entry name" value="Dimethylsulfoxide Reductase, domain 2"/>
    <property type="match status" value="1"/>
</dbReference>
<dbReference type="InterPro" id="IPR006963">
    <property type="entry name" value="Mopterin_OxRdtase_4Fe-4S_dom"/>
</dbReference>
<protein>
    <submittedName>
        <fullName evidence="6">Molybdopterin-binding oxidoreductase</fullName>
    </submittedName>
</protein>
<gene>
    <name evidence="6" type="ORF">BAY60_03820</name>
</gene>
<evidence type="ECO:0000256" key="4">
    <source>
        <dbReference type="ARBA" id="ARBA00023004"/>
    </source>
</evidence>
<evidence type="ECO:0000256" key="1">
    <source>
        <dbReference type="ARBA" id="ARBA00022485"/>
    </source>
</evidence>
<keyword evidence="2" id="KW-0479">Metal-binding</keyword>
<dbReference type="GO" id="GO:0016020">
    <property type="term" value="C:membrane"/>
    <property type="evidence" value="ECO:0007669"/>
    <property type="project" value="TreeGrafter"/>
</dbReference>
<keyword evidence="4" id="KW-0408">Iron</keyword>
<keyword evidence="1" id="KW-0004">4Fe-4S</keyword>
<organism evidence="6 7">
    <name type="scientific">Prauserella muralis</name>
    <dbReference type="NCBI Taxonomy" id="588067"/>
    <lineage>
        <taxon>Bacteria</taxon>
        <taxon>Bacillati</taxon>
        <taxon>Actinomycetota</taxon>
        <taxon>Actinomycetes</taxon>
        <taxon>Pseudonocardiales</taxon>
        <taxon>Pseudonocardiaceae</taxon>
        <taxon>Prauserella</taxon>
    </lineage>
</organism>
<keyword evidence="3" id="KW-0560">Oxidoreductase</keyword>
<name>A0A2V4BAI2_9PSEU</name>
<dbReference type="PROSITE" id="PS51669">
    <property type="entry name" value="4FE4S_MOW_BIS_MGD"/>
    <property type="match status" value="1"/>
</dbReference>
<keyword evidence="7" id="KW-1185">Reference proteome</keyword>
<dbReference type="OrthoDB" id="7376058at2"/>
<dbReference type="SUPFAM" id="SSF53706">
    <property type="entry name" value="Formate dehydrogenase/DMSO reductase, domains 1-3"/>
    <property type="match status" value="1"/>
</dbReference>
<dbReference type="Gene3D" id="2.20.25.90">
    <property type="entry name" value="ADC-like domains"/>
    <property type="match status" value="1"/>
</dbReference>
<evidence type="ECO:0000256" key="5">
    <source>
        <dbReference type="ARBA" id="ARBA00023014"/>
    </source>
</evidence>
<dbReference type="SUPFAM" id="SSF50692">
    <property type="entry name" value="ADC-like"/>
    <property type="match status" value="1"/>
</dbReference>
<evidence type="ECO:0000256" key="2">
    <source>
        <dbReference type="ARBA" id="ARBA00022723"/>
    </source>
</evidence>
<dbReference type="SMART" id="SM00926">
    <property type="entry name" value="Molybdop_Fe4S4"/>
    <property type="match status" value="1"/>
</dbReference>
<dbReference type="GO" id="GO:0051539">
    <property type="term" value="F:4 iron, 4 sulfur cluster binding"/>
    <property type="evidence" value="ECO:0007669"/>
    <property type="project" value="UniProtKB-KW"/>
</dbReference>
<dbReference type="AlphaFoldDB" id="A0A2V4BAI2"/>
<dbReference type="Pfam" id="PF04879">
    <property type="entry name" value="Molybdop_Fe4S4"/>
    <property type="match status" value="1"/>
</dbReference>
<evidence type="ECO:0000256" key="3">
    <source>
        <dbReference type="ARBA" id="ARBA00023002"/>
    </source>
</evidence>
<dbReference type="InterPro" id="IPR009010">
    <property type="entry name" value="Asp_de-COase-like_dom_sf"/>
</dbReference>
<dbReference type="GO" id="GO:0016491">
    <property type="term" value="F:oxidoreductase activity"/>
    <property type="evidence" value="ECO:0007669"/>
    <property type="project" value="UniProtKB-KW"/>
</dbReference>
<dbReference type="Gene3D" id="3.40.50.740">
    <property type="match status" value="1"/>
</dbReference>